<evidence type="ECO:0000313" key="2">
    <source>
        <dbReference type="EMBL" id="KAK6147190.1"/>
    </source>
</evidence>
<gene>
    <name evidence="2" type="ORF">DH2020_018102</name>
</gene>
<dbReference type="Proteomes" id="UP001318860">
    <property type="component" value="Unassembled WGS sequence"/>
</dbReference>
<organism evidence="2 3">
    <name type="scientific">Rehmannia glutinosa</name>
    <name type="common">Chinese foxglove</name>
    <dbReference type="NCBI Taxonomy" id="99300"/>
    <lineage>
        <taxon>Eukaryota</taxon>
        <taxon>Viridiplantae</taxon>
        <taxon>Streptophyta</taxon>
        <taxon>Embryophyta</taxon>
        <taxon>Tracheophyta</taxon>
        <taxon>Spermatophyta</taxon>
        <taxon>Magnoliopsida</taxon>
        <taxon>eudicotyledons</taxon>
        <taxon>Gunneridae</taxon>
        <taxon>Pentapetalae</taxon>
        <taxon>asterids</taxon>
        <taxon>lamiids</taxon>
        <taxon>Lamiales</taxon>
        <taxon>Orobanchaceae</taxon>
        <taxon>Rehmannieae</taxon>
        <taxon>Rehmannia</taxon>
    </lineage>
</organism>
<evidence type="ECO:0000256" key="1">
    <source>
        <dbReference type="SAM" id="Phobius"/>
    </source>
</evidence>
<dbReference type="PANTHER" id="PTHR13046:SF0">
    <property type="entry name" value="CAAX PRENYL PROTEASE 2"/>
    <property type="match status" value="1"/>
</dbReference>
<feature type="transmembrane region" description="Helical" evidence="1">
    <location>
        <begin position="110"/>
        <end position="134"/>
    </location>
</feature>
<sequence length="391" mass="43445">MEQLEGGGGVTKPAAVAACTAMAVFYVAILYSPTLILRLPPPNSFKSFMIRRFVCAAISSLVSLVVCFLILPIRGWDASNLFGVYGIRLDHIVSTLYETVLILRQANWQALVFPLSLSSFMYSGSFAVKLLSMLQASNEHLNSDENLSVVCIKNIFLRIIDWVVSKTSCVSSWRNYFVVSVLLFPIRDTIGFSYLLFLQPLSSVGYVSGATYGRSGIQSLYDSFATMWRIQYLYRHISLSNIFQFSLLKACQVVGLQLGYTVIFGAYASFLFVRTGHLTAPLVAHIFCNFMGLPVIFYRRDSKCSICDGDAEFFLDAFPIVKSPFVQHLTVMGRLLGSIQVGPLILISHLPLLCRLGHDDSSGKVTCACIRSALLDYHHMPSRTLVDDSHS</sequence>
<evidence type="ECO:0008006" key="4">
    <source>
        <dbReference type="Google" id="ProtNLM"/>
    </source>
</evidence>
<accession>A0ABR0WM50</accession>
<keyword evidence="1" id="KW-1133">Transmembrane helix</keyword>
<protein>
    <recommendedName>
        <fullName evidence="4">CAAX prenyl protease 2</fullName>
    </recommendedName>
</protein>
<feature type="transmembrane region" description="Helical" evidence="1">
    <location>
        <begin position="246"/>
        <end position="272"/>
    </location>
</feature>
<keyword evidence="1" id="KW-0812">Transmembrane</keyword>
<evidence type="ECO:0000313" key="3">
    <source>
        <dbReference type="Proteomes" id="UP001318860"/>
    </source>
</evidence>
<reference evidence="2 3" key="1">
    <citation type="journal article" date="2021" name="Comput. Struct. Biotechnol. J.">
        <title>De novo genome assembly of the potent medicinal plant Rehmannia glutinosa using nanopore technology.</title>
        <authorList>
            <person name="Ma L."/>
            <person name="Dong C."/>
            <person name="Song C."/>
            <person name="Wang X."/>
            <person name="Zheng X."/>
            <person name="Niu Y."/>
            <person name="Chen S."/>
            <person name="Feng W."/>
        </authorList>
    </citation>
    <scope>NUCLEOTIDE SEQUENCE [LARGE SCALE GENOMIC DNA]</scope>
    <source>
        <strain evidence="2">DH-2019</strain>
    </source>
</reference>
<comment type="caution">
    <text evidence="2">The sequence shown here is derived from an EMBL/GenBank/DDBJ whole genome shotgun (WGS) entry which is preliminary data.</text>
</comment>
<dbReference type="InterPro" id="IPR039731">
    <property type="entry name" value="Rce1"/>
</dbReference>
<feature type="transmembrane region" description="Helical" evidence="1">
    <location>
        <begin position="14"/>
        <end position="32"/>
    </location>
</feature>
<name>A0ABR0WM50_REHGL</name>
<feature type="transmembrane region" description="Helical" evidence="1">
    <location>
        <begin position="53"/>
        <end position="73"/>
    </location>
</feature>
<keyword evidence="3" id="KW-1185">Reference proteome</keyword>
<dbReference type="PANTHER" id="PTHR13046">
    <property type="entry name" value="PROTEASE U48 CAAX PRENYL PROTEASE RCE1"/>
    <property type="match status" value="1"/>
</dbReference>
<feature type="transmembrane region" description="Helical" evidence="1">
    <location>
        <begin position="278"/>
        <end position="298"/>
    </location>
</feature>
<dbReference type="EMBL" id="JABTTQ020000010">
    <property type="protein sequence ID" value="KAK6147190.1"/>
    <property type="molecule type" value="Genomic_DNA"/>
</dbReference>
<proteinExistence type="predicted"/>
<keyword evidence="1" id="KW-0472">Membrane</keyword>